<dbReference type="Pfam" id="PF01915">
    <property type="entry name" value="Glyco_hydro_3_C"/>
    <property type="match status" value="1"/>
</dbReference>
<dbReference type="InterPro" id="IPR017853">
    <property type="entry name" value="GH"/>
</dbReference>
<accession>A0A7K0KI06</accession>
<dbReference type="GO" id="GO:0008422">
    <property type="term" value="F:beta-glucosidase activity"/>
    <property type="evidence" value="ECO:0007669"/>
    <property type="project" value="UniProtKB-EC"/>
</dbReference>
<gene>
    <name evidence="12" type="primary">bglX</name>
    <name evidence="12" type="ORF">FYJ73_12435</name>
</gene>
<keyword evidence="8 10" id="KW-0326">Glycosidase</keyword>
<comment type="similarity">
    <text evidence="3 10">Belongs to the glycosyl hydrolase 3 family.</text>
</comment>
<dbReference type="InterPro" id="IPR036962">
    <property type="entry name" value="Glyco_hydro_3_N_sf"/>
</dbReference>
<comment type="subcellular location">
    <subcellularLocation>
        <location evidence="2">Periplasm</location>
    </subcellularLocation>
</comment>
<dbReference type="InterPro" id="IPR051915">
    <property type="entry name" value="Cellulose_Degrad_GH3"/>
</dbReference>
<dbReference type="FunFam" id="3.20.20.300:FF:000005">
    <property type="entry name" value="Periplasmic beta-glucosidase"/>
    <property type="match status" value="1"/>
</dbReference>
<name>A0A7K0KI06_9BACT</name>
<dbReference type="SUPFAM" id="SSF52279">
    <property type="entry name" value="Beta-D-glucan exohydrolase, C-terminal domain"/>
    <property type="match status" value="1"/>
</dbReference>
<evidence type="ECO:0000256" key="9">
    <source>
        <dbReference type="ARBA" id="ARBA00067498"/>
    </source>
</evidence>
<keyword evidence="7 10" id="KW-0378">Hydrolase</keyword>
<evidence type="ECO:0000256" key="2">
    <source>
        <dbReference type="ARBA" id="ARBA00004418"/>
    </source>
</evidence>
<dbReference type="InterPro" id="IPR036881">
    <property type="entry name" value="Glyco_hydro_3_C_sf"/>
</dbReference>
<dbReference type="Gene3D" id="3.40.50.1700">
    <property type="entry name" value="Glycoside hydrolase family 3 C-terminal domain"/>
    <property type="match status" value="1"/>
</dbReference>
<keyword evidence="13" id="KW-1185">Reference proteome</keyword>
<evidence type="ECO:0000256" key="8">
    <source>
        <dbReference type="ARBA" id="ARBA00023295"/>
    </source>
</evidence>
<evidence type="ECO:0000256" key="7">
    <source>
        <dbReference type="ARBA" id="ARBA00022801"/>
    </source>
</evidence>
<dbReference type="GO" id="GO:0042597">
    <property type="term" value="C:periplasmic space"/>
    <property type="evidence" value="ECO:0007669"/>
    <property type="project" value="UniProtKB-SubCell"/>
</dbReference>
<evidence type="ECO:0000259" key="11">
    <source>
        <dbReference type="SMART" id="SM01217"/>
    </source>
</evidence>
<keyword evidence="5" id="KW-0732">Signal</keyword>
<comment type="caution">
    <text evidence="12">The sequence shown here is derived from an EMBL/GenBank/DDBJ whole genome shotgun (WGS) entry which is preliminary data.</text>
</comment>
<dbReference type="PROSITE" id="PS00775">
    <property type="entry name" value="GLYCOSYL_HYDROL_F3"/>
    <property type="match status" value="1"/>
</dbReference>
<comment type="catalytic activity">
    <reaction evidence="1">
        <text>Hydrolysis of terminal, non-reducing beta-D-glucosyl residues with release of beta-D-glucose.</text>
        <dbReference type="EC" id="3.2.1.21"/>
    </reaction>
</comment>
<evidence type="ECO:0000313" key="12">
    <source>
        <dbReference type="EMBL" id="MST85462.1"/>
    </source>
</evidence>
<evidence type="ECO:0000256" key="10">
    <source>
        <dbReference type="RuleBase" id="RU361161"/>
    </source>
</evidence>
<dbReference type="NCBIfam" id="NF011678">
    <property type="entry name" value="PRK15098.1"/>
    <property type="match status" value="1"/>
</dbReference>
<dbReference type="InterPro" id="IPR013783">
    <property type="entry name" value="Ig-like_fold"/>
</dbReference>
<sequence length="730" mass="80058">MDTFVSQLMSRMTLEEKIGQLNLLPGGDIVTGKEMDSPLARLTAEGKLGAVLSLRDPVKIKALQQIAVKKSRLGIPLLFGFDVIHGFQTVLPIPLAQACSWDTTAIRRGAEMAARECTSQGIDWVYSPMVDIALDPRWGRIAEGSGEDPFLGSAIAKVMVEGLQGNYGPENAMACLKHYALYGAVEAGRDYNTVDMSHVRMYNQYFPPYEAAVRAGVGSVMSSFNLVDGIPATANPWLLNDVLRRQWGFDGFLVTDYGSISEMVVHGMGDLATCSAEALKAGTDMDMCSNAYSTHLLQLVKEGKVSEADVDQACRRVLEAKYKLGLFQNPYRFLNSKRAKTALYTPEHRSLARDMAAETFVLLKNEGDILPLKREGTIALIGPLANDRSNMVGSWSTADKPELYATLKEAMERAVAGKARVVYAQGCNIYDDSATQANCSFGRPIPRVDSRLAEQEALAAARQADVIVCAMGEMTEMSGESSSRADLNLPDAQMRLLRQLCAMGKPVVLLNFSGRPTILKWESEHCQAILNVWFGGSEAADAICDVLFGDKVPTGRLVTTLPQCMGQIPLYYNHLRTGRPVAEGAKKYYKFQSNYIDVRNDPLYPFGYGLSYTTFSYGDVELSADRIARDGSVTASVTVTNTGKRDGDEVVQLYIHHPAAQIARPVKELKGFRRVHLKAGESRRIDFTVTSDMLKYKDGNGRDILDAGDYDIMVGPNSSDNALKKSTLKL</sequence>
<dbReference type="GO" id="GO:0009251">
    <property type="term" value="P:glucan catabolic process"/>
    <property type="evidence" value="ECO:0007669"/>
    <property type="project" value="TreeGrafter"/>
</dbReference>
<evidence type="ECO:0000256" key="6">
    <source>
        <dbReference type="ARBA" id="ARBA00022764"/>
    </source>
</evidence>
<dbReference type="Pfam" id="PF14310">
    <property type="entry name" value="Fn3-like"/>
    <property type="match status" value="1"/>
</dbReference>
<dbReference type="SUPFAM" id="SSF51445">
    <property type="entry name" value="(Trans)glycosidases"/>
    <property type="match status" value="1"/>
</dbReference>
<reference evidence="12 13" key="1">
    <citation type="submission" date="2019-08" db="EMBL/GenBank/DDBJ databases">
        <title>In-depth cultivation of the pig gut microbiome towards novel bacterial diversity and tailored functional studies.</title>
        <authorList>
            <person name="Wylensek D."/>
            <person name="Hitch T.C.A."/>
            <person name="Clavel T."/>
        </authorList>
    </citation>
    <scope>NUCLEOTIDE SEQUENCE [LARGE SCALE GENOMIC DNA]</scope>
    <source>
        <strain evidence="12 13">LKV-178-WT-2A</strain>
    </source>
</reference>
<evidence type="ECO:0000256" key="4">
    <source>
        <dbReference type="ARBA" id="ARBA00012744"/>
    </source>
</evidence>
<feature type="domain" description="Fibronectin type III-like" evidence="11">
    <location>
        <begin position="649"/>
        <end position="718"/>
    </location>
</feature>
<dbReference type="InterPro" id="IPR001764">
    <property type="entry name" value="Glyco_hydro_3_N"/>
</dbReference>
<dbReference type="EMBL" id="VUNG01000039">
    <property type="protein sequence ID" value="MST85462.1"/>
    <property type="molecule type" value="Genomic_DNA"/>
</dbReference>
<evidence type="ECO:0000256" key="1">
    <source>
        <dbReference type="ARBA" id="ARBA00000448"/>
    </source>
</evidence>
<dbReference type="InterPro" id="IPR026891">
    <property type="entry name" value="Fn3-like"/>
</dbReference>
<dbReference type="Gene3D" id="3.20.20.300">
    <property type="entry name" value="Glycoside hydrolase, family 3, N-terminal domain"/>
    <property type="match status" value="1"/>
</dbReference>
<proteinExistence type="inferred from homology"/>
<protein>
    <recommendedName>
        <fullName evidence="9">Periplasmic beta-glucosidase</fullName>
        <ecNumber evidence="4">3.2.1.21</ecNumber>
    </recommendedName>
</protein>
<dbReference type="PRINTS" id="PR00133">
    <property type="entry name" value="GLHYDRLASE3"/>
</dbReference>
<organism evidence="12 13">
    <name type="scientific">Hallella mizrahii</name>
    <dbReference type="NCBI Taxonomy" id="2606637"/>
    <lineage>
        <taxon>Bacteria</taxon>
        <taxon>Pseudomonadati</taxon>
        <taxon>Bacteroidota</taxon>
        <taxon>Bacteroidia</taxon>
        <taxon>Bacteroidales</taxon>
        <taxon>Prevotellaceae</taxon>
        <taxon>Hallella</taxon>
    </lineage>
</organism>
<dbReference type="Proteomes" id="UP000438914">
    <property type="component" value="Unassembled WGS sequence"/>
</dbReference>
<dbReference type="PANTHER" id="PTHR30620:SF16">
    <property type="entry name" value="LYSOSOMAL BETA GLUCOSIDASE"/>
    <property type="match status" value="1"/>
</dbReference>
<dbReference type="SMART" id="SM01217">
    <property type="entry name" value="Fn3_like"/>
    <property type="match status" value="1"/>
</dbReference>
<dbReference type="AlphaFoldDB" id="A0A7K0KI06"/>
<dbReference type="FunFam" id="3.40.50.1700:FF:000004">
    <property type="entry name" value="Periplasmic beta-glucosidase"/>
    <property type="match status" value="1"/>
</dbReference>
<dbReference type="Pfam" id="PF00933">
    <property type="entry name" value="Glyco_hydro_3"/>
    <property type="match status" value="1"/>
</dbReference>
<evidence type="ECO:0000256" key="3">
    <source>
        <dbReference type="ARBA" id="ARBA00005336"/>
    </source>
</evidence>
<evidence type="ECO:0000313" key="13">
    <source>
        <dbReference type="Proteomes" id="UP000438914"/>
    </source>
</evidence>
<dbReference type="InterPro" id="IPR019800">
    <property type="entry name" value="Glyco_hydro_3_AS"/>
</dbReference>
<dbReference type="PANTHER" id="PTHR30620">
    <property type="entry name" value="PERIPLASMIC BETA-GLUCOSIDASE-RELATED"/>
    <property type="match status" value="1"/>
</dbReference>
<keyword evidence="6" id="KW-0574">Periplasm</keyword>
<dbReference type="Gene3D" id="2.60.40.10">
    <property type="entry name" value="Immunoglobulins"/>
    <property type="match status" value="1"/>
</dbReference>
<dbReference type="EC" id="3.2.1.21" evidence="4"/>
<dbReference type="InterPro" id="IPR002772">
    <property type="entry name" value="Glyco_hydro_3_C"/>
</dbReference>
<evidence type="ECO:0000256" key="5">
    <source>
        <dbReference type="ARBA" id="ARBA00022729"/>
    </source>
</evidence>
<dbReference type="FunFam" id="2.60.40.10:FF:000495">
    <property type="entry name" value="Periplasmic beta-glucosidase"/>
    <property type="match status" value="1"/>
</dbReference>